<dbReference type="EMBL" id="JABEQJ010000045">
    <property type="protein sequence ID" value="MBB2162640.1"/>
    <property type="molecule type" value="Genomic_DNA"/>
</dbReference>
<dbReference type="Pfam" id="PF14338">
    <property type="entry name" value="Mrr_N"/>
    <property type="match status" value="1"/>
</dbReference>
<evidence type="ECO:0000313" key="5">
    <source>
        <dbReference type="Proteomes" id="UP000589085"/>
    </source>
</evidence>
<accession>A0A7W4IGX5</accession>
<feature type="compositionally biased region" description="Polar residues" evidence="1">
    <location>
        <begin position="120"/>
        <end position="136"/>
    </location>
</feature>
<dbReference type="AlphaFoldDB" id="A0A7W4IGX5"/>
<dbReference type="RefSeq" id="WP_182999459.1">
    <property type="nucleotide sequence ID" value="NZ_JABEQJ010000045.1"/>
</dbReference>
<dbReference type="GO" id="GO:0009307">
    <property type="term" value="P:DNA restriction-modification system"/>
    <property type="evidence" value="ECO:0007669"/>
    <property type="project" value="InterPro"/>
</dbReference>
<evidence type="ECO:0000256" key="1">
    <source>
        <dbReference type="SAM" id="MobiDB-lite"/>
    </source>
</evidence>
<dbReference type="PANTHER" id="PTHR30015">
    <property type="entry name" value="MRR RESTRICTION SYSTEM PROTEIN"/>
    <property type="match status" value="1"/>
</dbReference>
<dbReference type="InterPro" id="IPR011856">
    <property type="entry name" value="tRNA_endonuc-like_dom_sf"/>
</dbReference>
<evidence type="ECO:0000313" key="4">
    <source>
        <dbReference type="EMBL" id="MBB2162640.1"/>
    </source>
</evidence>
<dbReference type="GO" id="GO:0003677">
    <property type="term" value="F:DNA binding"/>
    <property type="evidence" value="ECO:0007669"/>
    <property type="project" value="InterPro"/>
</dbReference>
<keyword evidence="4" id="KW-0540">Nuclease</keyword>
<dbReference type="InterPro" id="IPR007560">
    <property type="entry name" value="Restrct_endonuc_IV_Mrr"/>
</dbReference>
<gene>
    <name evidence="4" type="ORF">HLH48_21235</name>
</gene>
<proteinExistence type="predicted"/>
<evidence type="ECO:0000259" key="2">
    <source>
        <dbReference type="Pfam" id="PF04471"/>
    </source>
</evidence>
<feature type="domain" description="Restriction system protein Mrr-like N-terminal" evidence="3">
    <location>
        <begin position="6"/>
        <end position="90"/>
    </location>
</feature>
<feature type="domain" description="Restriction endonuclease type IV Mrr" evidence="2">
    <location>
        <begin position="163"/>
        <end position="283"/>
    </location>
</feature>
<keyword evidence="4" id="KW-0378">Hydrolase</keyword>
<evidence type="ECO:0000259" key="3">
    <source>
        <dbReference type="Pfam" id="PF14338"/>
    </source>
</evidence>
<dbReference type="InterPro" id="IPR025745">
    <property type="entry name" value="Mrr-like_N_dom"/>
</dbReference>
<protein>
    <submittedName>
        <fullName evidence="4">Restriction endonuclease</fullName>
    </submittedName>
</protein>
<dbReference type="Pfam" id="PF04471">
    <property type="entry name" value="Mrr_cat"/>
    <property type="match status" value="1"/>
</dbReference>
<name>A0A7W4IGX5_9PROT</name>
<comment type="caution">
    <text evidence="4">The sequence shown here is derived from an EMBL/GenBank/DDBJ whole genome shotgun (WGS) entry which is preliminary data.</text>
</comment>
<dbReference type="InterPro" id="IPR011335">
    <property type="entry name" value="Restrct_endonuc-II-like"/>
</dbReference>
<organism evidence="4 5">
    <name type="scientific">Gluconacetobacter sacchari</name>
    <dbReference type="NCBI Taxonomy" id="92759"/>
    <lineage>
        <taxon>Bacteria</taxon>
        <taxon>Pseudomonadati</taxon>
        <taxon>Pseudomonadota</taxon>
        <taxon>Alphaproteobacteria</taxon>
        <taxon>Acetobacterales</taxon>
        <taxon>Acetobacteraceae</taxon>
        <taxon>Gluconacetobacter</taxon>
    </lineage>
</organism>
<dbReference type="InterPro" id="IPR052906">
    <property type="entry name" value="Type_IV_Methyl-Rstrct_Enzyme"/>
</dbReference>
<feature type="region of interest" description="Disordered" evidence="1">
    <location>
        <begin position="119"/>
        <end position="138"/>
    </location>
</feature>
<sequence>MTVPDYQSLMLPVLRLAATGTRRVPEIAEAIADELALSPEDRAALLPSGTQRLLPNRVHWAKTYLMKAGLLSSPARGQFTITSTGRDLLASGPSAVTRTMLEQYPSFVSFVAGRPERATEQTAVSVTPHTAATESQTPEERIEAAHTELMSELRADLLDQILQQSPAFFEQLIVDLLVAMGYGGSHEDAAKRIGGTGDGGVDGVINEDRLGLDRIYVQAKRYAAHLSIGRPDIQAFVGSLVGHGSNKGVFVTTSSFSAPAMDFVRHLSQRVILIDGAALADLMIEHGVGVRVSRAIEIKRVDLDFFDPG</sequence>
<dbReference type="GO" id="GO:0015666">
    <property type="term" value="F:restriction endodeoxyribonuclease activity"/>
    <property type="evidence" value="ECO:0007669"/>
    <property type="project" value="TreeGrafter"/>
</dbReference>
<dbReference type="Gene3D" id="3.40.1350.10">
    <property type="match status" value="1"/>
</dbReference>
<dbReference type="SUPFAM" id="SSF52980">
    <property type="entry name" value="Restriction endonuclease-like"/>
    <property type="match status" value="1"/>
</dbReference>
<dbReference type="Proteomes" id="UP000589085">
    <property type="component" value="Unassembled WGS sequence"/>
</dbReference>
<reference evidence="4 5" key="1">
    <citation type="submission" date="2020-04" db="EMBL/GenBank/DDBJ databases">
        <title>Description of novel Gluconacetobacter.</title>
        <authorList>
            <person name="Sombolestani A."/>
        </authorList>
    </citation>
    <scope>NUCLEOTIDE SEQUENCE [LARGE SCALE GENOMIC DNA]</scope>
    <source>
        <strain evidence="4 5">LMG 19747</strain>
    </source>
</reference>
<dbReference type="PANTHER" id="PTHR30015:SF7">
    <property type="entry name" value="TYPE IV METHYL-DIRECTED RESTRICTION ENZYME ECOKMRR"/>
    <property type="match status" value="1"/>
</dbReference>
<keyword evidence="4" id="KW-0255">Endonuclease</keyword>